<evidence type="ECO:0000313" key="7">
    <source>
        <dbReference type="EMBL" id="PON87280.1"/>
    </source>
</evidence>
<dbReference type="AlphaFoldDB" id="A0A2P5EP09"/>
<keyword evidence="5" id="KW-0119">Carbohydrate metabolism</keyword>
<comment type="similarity">
    <text evidence="1">Belongs to the glycosyltransferase GT106 family.</text>
</comment>
<proteinExistence type="inferred from homology"/>
<dbReference type="PANTHER" id="PTHR31933:SF4">
    <property type="entry name" value="O-FUCOSYLTRANSFERASE 8"/>
    <property type="match status" value="1"/>
</dbReference>
<keyword evidence="8" id="KW-1185">Reference proteome</keyword>
<keyword evidence="4" id="KW-0294">Fucose metabolism</keyword>
<dbReference type="InterPro" id="IPR052272">
    <property type="entry name" value="GT106_glycosyltransferase"/>
</dbReference>
<gene>
    <name evidence="7" type="ORF">TorRG33x02_169160</name>
</gene>
<evidence type="ECO:0000256" key="2">
    <source>
        <dbReference type="ARBA" id="ARBA00022676"/>
    </source>
</evidence>
<sequence>MLDKQLLGNFLSSRIPPKGSGPSKYLALHLRFEIDMLAHSFCEFGGGETERSELRAYRELHFPQDTKSLKNSKLASPTELRKRGRCPLTPEEAALVLAGLGFKRGTYIYLAGSHIYGGKSKMNSFTNLYPNLVTKETLLTPSELAPFQNFSSQGSWLMEVAN</sequence>
<name>A0A2P5EP09_TREOI</name>
<dbReference type="PANTHER" id="PTHR31933">
    <property type="entry name" value="O-FUCOSYLTRANSFERASE 2-RELATED"/>
    <property type="match status" value="1"/>
</dbReference>
<evidence type="ECO:0000256" key="4">
    <source>
        <dbReference type="ARBA" id="ARBA00023253"/>
    </source>
</evidence>
<dbReference type="EMBL" id="JXTC01000119">
    <property type="protein sequence ID" value="PON87280.1"/>
    <property type="molecule type" value="Genomic_DNA"/>
</dbReference>
<dbReference type="OrthoDB" id="1868072at2759"/>
<reference evidence="8" key="1">
    <citation type="submission" date="2016-06" db="EMBL/GenBank/DDBJ databases">
        <title>Parallel loss of symbiosis genes in relatives of nitrogen-fixing non-legume Parasponia.</title>
        <authorList>
            <person name="Van Velzen R."/>
            <person name="Holmer R."/>
            <person name="Bu F."/>
            <person name="Rutten L."/>
            <person name="Van Zeijl A."/>
            <person name="Liu W."/>
            <person name="Santuari L."/>
            <person name="Cao Q."/>
            <person name="Sharma T."/>
            <person name="Shen D."/>
            <person name="Roswanjaya Y."/>
            <person name="Wardhani T."/>
            <person name="Kalhor M.S."/>
            <person name="Jansen J."/>
            <person name="Van den Hoogen J."/>
            <person name="Gungor B."/>
            <person name="Hartog M."/>
            <person name="Hontelez J."/>
            <person name="Verver J."/>
            <person name="Yang W.-C."/>
            <person name="Schijlen E."/>
            <person name="Repin R."/>
            <person name="Schilthuizen M."/>
            <person name="Schranz E."/>
            <person name="Heidstra R."/>
            <person name="Miyata K."/>
            <person name="Fedorova E."/>
            <person name="Kohlen W."/>
            <person name="Bisseling T."/>
            <person name="Smit S."/>
            <person name="Geurts R."/>
        </authorList>
    </citation>
    <scope>NUCLEOTIDE SEQUENCE [LARGE SCALE GENOMIC DNA]</scope>
    <source>
        <strain evidence="8">cv. RG33-2</strain>
    </source>
</reference>
<evidence type="ECO:0000256" key="6">
    <source>
        <dbReference type="ARBA" id="ARBA00030350"/>
    </source>
</evidence>
<accession>A0A2P5EP09</accession>
<evidence type="ECO:0000256" key="1">
    <source>
        <dbReference type="ARBA" id="ARBA00007737"/>
    </source>
</evidence>
<dbReference type="STRING" id="63057.A0A2P5EP09"/>
<dbReference type="InParanoid" id="A0A2P5EP09"/>
<dbReference type="Proteomes" id="UP000237000">
    <property type="component" value="Unassembled WGS sequence"/>
</dbReference>
<protein>
    <recommendedName>
        <fullName evidence="6">O-fucosyltransferase family protein</fullName>
    </recommendedName>
</protein>
<keyword evidence="2 7" id="KW-0328">Glycosyltransferase</keyword>
<keyword evidence="3 7" id="KW-0808">Transferase</keyword>
<evidence type="ECO:0000256" key="5">
    <source>
        <dbReference type="ARBA" id="ARBA00023277"/>
    </source>
</evidence>
<dbReference type="Pfam" id="PF10250">
    <property type="entry name" value="O-FucT"/>
    <property type="match status" value="1"/>
</dbReference>
<dbReference type="GO" id="GO:0006004">
    <property type="term" value="P:fucose metabolic process"/>
    <property type="evidence" value="ECO:0007669"/>
    <property type="project" value="UniProtKB-KW"/>
</dbReference>
<evidence type="ECO:0000313" key="8">
    <source>
        <dbReference type="Proteomes" id="UP000237000"/>
    </source>
</evidence>
<dbReference type="InterPro" id="IPR019378">
    <property type="entry name" value="GDP-Fuc_O-FucTrfase"/>
</dbReference>
<comment type="caution">
    <text evidence="7">The sequence shown here is derived from an EMBL/GenBank/DDBJ whole genome shotgun (WGS) entry which is preliminary data.</text>
</comment>
<organism evidence="7 8">
    <name type="scientific">Trema orientale</name>
    <name type="common">Charcoal tree</name>
    <name type="synonym">Celtis orientalis</name>
    <dbReference type="NCBI Taxonomy" id="63057"/>
    <lineage>
        <taxon>Eukaryota</taxon>
        <taxon>Viridiplantae</taxon>
        <taxon>Streptophyta</taxon>
        <taxon>Embryophyta</taxon>
        <taxon>Tracheophyta</taxon>
        <taxon>Spermatophyta</taxon>
        <taxon>Magnoliopsida</taxon>
        <taxon>eudicotyledons</taxon>
        <taxon>Gunneridae</taxon>
        <taxon>Pentapetalae</taxon>
        <taxon>rosids</taxon>
        <taxon>fabids</taxon>
        <taxon>Rosales</taxon>
        <taxon>Cannabaceae</taxon>
        <taxon>Trema</taxon>
    </lineage>
</organism>
<evidence type="ECO:0000256" key="3">
    <source>
        <dbReference type="ARBA" id="ARBA00022679"/>
    </source>
</evidence>
<dbReference type="GO" id="GO:0016757">
    <property type="term" value="F:glycosyltransferase activity"/>
    <property type="evidence" value="ECO:0007669"/>
    <property type="project" value="UniProtKB-KW"/>
</dbReference>